<evidence type="ECO:0000313" key="3">
    <source>
        <dbReference type="Proteomes" id="UP001165667"/>
    </source>
</evidence>
<dbReference type="GO" id="GO:0016787">
    <property type="term" value="F:hydrolase activity"/>
    <property type="evidence" value="ECO:0007669"/>
    <property type="project" value="UniProtKB-KW"/>
</dbReference>
<name>A0AA41YQU4_9HYPH</name>
<proteinExistence type="predicted"/>
<comment type="caution">
    <text evidence="2">The sequence shown here is derived from an EMBL/GenBank/DDBJ whole genome shotgun (WGS) entry which is preliminary data.</text>
</comment>
<dbReference type="EMBL" id="JAMOIM010000001">
    <property type="protein sequence ID" value="MCW6506459.1"/>
    <property type="molecule type" value="Genomic_DNA"/>
</dbReference>
<reference evidence="2" key="1">
    <citation type="submission" date="2022-05" db="EMBL/GenBank/DDBJ databases">
        <authorList>
            <person name="Pankratov T."/>
        </authorList>
    </citation>
    <scope>NUCLEOTIDE SEQUENCE</scope>
    <source>
        <strain evidence="2">BP6-180914</strain>
    </source>
</reference>
<dbReference type="Proteomes" id="UP001165667">
    <property type="component" value="Unassembled WGS sequence"/>
</dbReference>
<dbReference type="InterPro" id="IPR042047">
    <property type="entry name" value="SleB_dom1"/>
</dbReference>
<gene>
    <name evidence="2" type="ORF">M8523_00305</name>
</gene>
<organism evidence="2 3">
    <name type="scientific">Lichenifustis flavocetrariae</name>
    <dbReference type="NCBI Taxonomy" id="2949735"/>
    <lineage>
        <taxon>Bacteria</taxon>
        <taxon>Pseudomonadati</taxon>
        <taxon>Pseudomonadota</taxon>
        <taxon>Alphaproteobacteria</taxon>
        <taxon>Hyphomicrobiales</taxon>
        <taxon>Lichenihabitantaceae</taxon>
        <taxon>Lichenifustis</taxon>
    </lineage>
</organism>
<sequence>MVRRRVAVRLRVRSRSKLFWAGWTVAPWCLAAGLLVSFVADAGQDPTIGATRMVLNSAVPGLPAVLVPGSLAGDAVPRDLVLPRSDAVVQEARLIVGDQADIETAPDELDPKAVVKAGSHEYPAVDRSKKGDPAIGLRPTFDVKLRRRGSLPGYLQSTIAFGESDFGAPPNELLPPTADVPGPDSVSRFEPIPGGLALTTRQSFAAASPAGAGAGTTTSPNEDGATPVVARAVALASATPVEAGSTPVQIAPLPKFSRGPNGEVATGTTMVMGIVDQAPAFAGLIDQANSASELRCLAEAVYFEARSEPEEGQAAVAQVVLNRVMSGLYPTTICGVVFQNQQRRNACQFSFACEGHALHVNESDAWTQAARVAREVLDGATYVSDVGVATHYHANYVQPGWARRLVKMDKIGRHIFYKLKPGQT</sequence>
<dbReference type="AlphaFoldDB" id="A0AA41YQU4"/>
<keyword evidence="3" id="KW-1185">Reference proteome</keyword>
<evidence type="ECO:0000259" key="1">
    <source>
        <dbReference type="Pfam" id="PF07486"/>
    </source>
</evidence>
<dbReference type="Gene3D" id="1.10.10.2520">
    <property type="entry name" value="Cell wall hydrolase SleB, domain 1"/>
    <property type="match status" value="1"/>
</dbReference>
<protein>
    <submittedName>
        <fullName evidence="2">Cell wall hydrolase</fullName>
    </submittedName>
</protein>
<dbReference type="RefSeq" id="WP_282582827.1">
    <property type="nucleotide sequence ID" value="NZ_JAMOIM010000001.1"/>
</dbReference>
<keyword evidence="2" id="KW-0378">Hydrolase</keyword>
<accession>A0AA41YQU4</accession>
<feature type="domain" description="Cell wall hydrolase SleB" evidence="1">
    <location>
        <begin position="307"/>
        <end position="417"/>
    </location>
</feature>
<dbReference type="Pfam" id="PF07486">
    <property type="entry name" value="Hydrolase_2"/>
    <property type="match status" value="1"/>
</dbReference>
<dbReference type="InterPro" id="IPR011105">
    <property type="entry name" value="Cell_wall_hydrolase_SleB"/>
</dbReference>
<evidence type="ECO:0000313" key="2">
    <source>
        <dbReference type="EMBL" id="MCW6506459.1"/>
    </source>
</evidence>